<sequence>MSEAVPRRASLELLRAEAADELAVLIQERLLSGEDPWEFMEDLPSVDELVVFLLRADNIAANDGVRPNKARNYRVMRQIALEYPELTPAVWGLLGEGPRHRRWDATIAADAS</sequence>
<evidence type="ECO:0008006" key="3">
    <source>
        <dbReference type="Google" id="ProtNLM"/>
    </source>
</evidence>
<proteinExistence type="predicted"/>
<comment type="caution">
    <text evidence="1">The sequence shown here is derived from an EMBL/GenBank/DDBJ whole genome shotgun (WGS) entry which is preliminary data.</text>
</comment>
<keyword evidence="2" id="KW-1185">Reference proteome</keyword>
<dbReference type="AlphaFoldDB" id="A0A7W9CBT7"/>
<name>A0A7W9CBT7_9MICO</name>
<protein>
    <recommendedName>
        <fullName evidence="3">Tryptophan synthase subunit alpha</fullName>
    </recommendedName>
</protein>
<dbReference type="Proteomes" id="UP000517712">
    <property type="component" value="Unassembled WGS sequence"/>
</dbReference>
<evidence type="ECO:0000313" key="2">
    <source>
        <dbReference type="Proteomes" id="UP000517712"/>
    </source>
</evidence>
<evidence type="ECO:0000313" key="1">
    <source>
        <dbReference type="EMBL" id="MBB5742710.1"/>
    </source>
</evidence>
<dbReference type="RefSeq" id="WP_144793823.1">
    <property type="nucleotide sequence ID" value="NZ_BAAAPG010000001.1"/>
</dbReference>
<organism evidence="1 2">
    <name type="scientific">Microbacterium ginsengiterrae</name>
    <dbReference type="NCBI Taxonomy" id="546115"/>
    <lineage>
        <taxon>Bacteria</taxon>
        <taxon>Bacillati</taxon>
        <taxon>Actinomycetota</taxon>
        <taxon>Actinomycetes</taxon>
        <taxon>Micrococcales</taxon>
        <taxon>Microbacteriaceae</taxon>
        <taxon>Microbacterium</taxon>
    </lineage>
</organism>
<gene>
    <name evidence="1" type="ORF">HD600_001207</name>
</gene>
<accession>A0A7W9CBT7</accession>
<dbReference type="EMBL" id="JACHMU010000001">
    <property type="protein sequence ID" value="MBB5742710.1"/>
    <property type="molecule type" value="Genomic_DNA"/>
</dbReference>
<reference evidence="1 2" key="1">
    <citation type="submission" date="2020-08" db="EMBL/GenBank/DDBJ databases">
        <title>Sequencing the genomes of 1000 actinobacteria strains.</title>
        <authorList>
            <person name="Klenk H.-P."/>
        </authorList>
    </citation>
    <scope>NUCLEOTIDE SEQUENCE [LARGE SCALE GENOMIC DNA]</scope>
    <source>
        <strain evidence="1 2">DSM 24823</strain>
    </source>
</reference>